<name>A0ABM8Q8Z8_9BACT</name>
<evidence type="ECO:0000256" key="1">
    <source>
        <dbReference type="SAM" id="Phobius"/>
    </source>
</evidence>
<evidence type="ECO:0000313" key="3">
    <source>
        <dbReference type="Proteomes" id="UP000789359"/>
    </source>
</evidence>
<organism evidence="2 3">
    <name type="scientific">Campylobacter suis</name>
    <dbReference type="NCBI Taxonomy" id="2790657"/>
    <lineage>
        <taxon>Bacteria</taxon>
        <taxon>Pseudomonadati</taxon>
        <taxon>Campylobacterota</taxon>
        <taxon>Epsilonproteobacteria</taxon>
        <taxon>Campylobacterales</taxon>
        <taxon>Campylobacteraceae</taxon>
        <taxon>Campylobacter</taxon>
    </lineage>
</organism>
<evidence type="ECO:0000313" key="2">
    <source>
        <dbReference type="EMBL" id="CAD7289323.1"/>
    </source>
</evidence>
<gene>
    <name evidence="2" type="ORF">LMG8286_01753</name>
</gene>
<dbReference type="EMBL" id="CAJHOE010000008">
    <property type="protein sequence ID" value="CAD7289323.1"/>
    <property type="molecule type" value="Genomic_DNA"/>
</dbReference>
<keyword evidence="1" id="KW-1133">Transmembrane helix</keyword>
<feature type="transmembrane region" description="Helical" evidence="1">
    <location>
        <begin position="6"/>
        <end position="22"/>
    </location>
</feature>
<protein>
    <recommendedName>
        <fullName evidence="4">FeoB-associated Cys-rich membrane protein</fullName>
    </recommendedName>
</protein>
<reference evidence="2 3" key="1">
    <citation type="submission" date="2020-11" db="EMBL/GenBank/DDBJ databases">
        <authorList>
            <person name="Peeters C."/>
        </authorList>
    </citation>
    <scope>NUCLEOTIDE SEQUENCE [LARGE SCALE GENOMIC DNA]</scope>
    <source>
        <strain evidence="2 3">LMG 8286</strain>
    </source>
</reference>
<proteinExistence type="predicted"/>
<keyword evidence="1" id="KW-0472">Membrane</keyword>
<dbReference type="Proteomes" id="UP000789359">
    <property type="component" value="Unassembled WGS sequence"/>
</dbReference>
<keyword evidence="1" id="KW-0812">Transmembrane</keyword>
<dbReference type="RefSeq" id="WP_230057488.1">
    <property type="nucleotide sequence ID" value="NZ_CAJHOE010000008.1"/>
</dbReference>
<sequence length="46" mass="5095">MSLYETLGLIAIGLAAAYFVYVKEFKQKDCGCGSGKNCHSKTKQYE</sequence>
<evidence type="ECO:0008006" key="4">
    <source>
        <dbReference type="Google" id="ProtNLM"/>
    </source>
</evidence>
<accession>A0ABM8Q8Z8</accession>
<comment type="caution">
    <text evidence="2">The sequence shown here is derived from an EMBL/GenBank/DDBJ whole genome shotgun (WGS) entry which is preliminary data.</text>
</comment>
<keyword evidence="3" id="KW-1185">Reference proteome</keyword>